<protein>
    <submittedName>
        <fullName evidence="2">Uncharacterized protein</fullName>
    </submittedName>
</protein>
<accession>A0ABC9DW74</accession>
<feature type="transmembrane region" description="Helical" evidence="1">
    <location>
        <begin position="72"/>
        <end position="92"/>
    </location>
</feature>
<reference evidence="2 3" key="2">
    <citation type="submission" date="2024-10" db="EMBL/GenBank/DDBJ databases">
        <authorList>
            <person name="Ryan C."/>
        </authorList>
    </citation>
    <scope>NUCLEOTIDE SEQUENCE [LARGE SCALE GENOMIC DNA]</scope>
</reference>
<gene>
    <name evidence="2" type="ORF">URODEC1_LOCUS89040</name>
</gene>
<dbReference type="Proteomes" id="UP001497457">
    <property type="component" value="Chromosome 35b"/>
</dbReference>
<dbReference type="Pfam" id="PF20100">
    <property type="entry name" value="DUF6490"/>
    <property type="match status" value="1"/>
</dbReference>
<evidence type="ECO:0000313" key="3">
    <source>
        <dbReference type="Proteomes" id="UP001497457"/>
    </source>
</evidence>
<sequence>MDRRSALSTKIGFSVLAFNSALAIRNSRGDAASVAFVLTAHAALVLLFLCLRSLERALGGDGAARNNMAGPYSALARVALAVMACNAAIDAYEGRHDALSAALVLACFSGLVILMGLFVREFAGAHVGGHGQGN</sequence>
<organism evidence="2 3">
    <name type="scientific">Urochloa decumbens</name>
    <dbReference type="NCBI Taxonomy" id="240449"/>
    <lineage>
        <taxon>Eukaryota</taxon>
        <taxon>Viridiplantae</taxon>
        <taxon>Streptophyta</taxon>
        <taxon>Embryophyta</taxon>
        <taxon>Tracheophyta</taxon>
        <taxon>Spermatophyta</taxon>
        <taxon>Magnoliopsida</taxon>
        <taxon>Liliopsida</taxon>
        <taxon>Poales</taxon>
        <taxon>Poaceae</taxon>
        <taxon>PACMAD clade</taxon>
        <taxon>Panicoideae</taxon>
        <taxon>Panicodae</taxon>
        <taxon>Paniceae</taxon>
        <taxon>Melinidinae</taxon>
        <taxon>Urochloa</taxon>
    </lineage>
</organism>
<evidence type="ECO:0000313" key="2">
    <source>
        <dbReference type="EMBL" id="CAL5045869.1"/>
    </source>
</evidence>
<feature type="transmembrane region" description="Helical" evidence="1">
    <location>
        <begin position="33"/>
        <end position="51"/>
    </location>
</feature>
<keyword evidence="1" id="KW-0472">Membrane</keyword>
<proteinExistence type="predicted"/>
<evidence type="ECO:0000256" key="1">
    <source>
        <dbReference type="SAM" id="Phobius"/>
    </source>
</evidence>
<keyword evidence="1" id="KW-1133">Transmembrane helix</keyword>
<dbReference type="PANTHER" id="PTHR46610:SF11">
    <property type="entry name" value="PGG DOMAIN-CONTAINING PROTEIN"/>
    <property type="match status" value="1"/>
</dbReference>
<dbReference type="EMBL" id="OZ075145">
    <property type="protein sequence ID" value="CAL5045869.1"/>
    <property type="molecule type" value="Genomic_DNA"/>
</dbReference>
<keyword evidence="1" id="KW-0812">Transmembrane</keyword>
<dbReference type="InterPro" id="IPR045501">
    <property type="entry name" value="DUF6490"/>
</dbReference>
<reference evidence="3" key="1">
    <citation type="submission" date="2024-06" db="EMBL/GenBank/DDBJ databases">
        <authorList>
            <person name="Ryan C."/>
        </authorList>
    </citation>
    <scope>NUCLEOTIDE SEQUENCE [LARGE SCALE GENOMIC DNA]</scope>
</reference>
<name>A0ABC9DW74_9POAL</name>
<dbReference type="PANTHER" id="PTHR46610">
    <property type="entry name" value="OS05G0181300 PROTEIN"/>
    <property type="match status" value="1"/>
</dbReference>
<feature type="transmembrane region" description="Helical" evidence="1">
    <location>
        <begin position="98"/>
        <end position="119"/>
    </location>
</feature>
<keyword evidence="3" id="KW-1185">Reference proteome</keyword>
<dbReference type="AlphaFoldDB" id="A0ABC9DW74"/>